<gene>
    <name evidence="2" type="ORF">HDF16_004502</name>
</gene>
<dbReference type="Proteomes" id="UP000540989">
    <property type="component" value="Unassembled WGS sequence"/>
</dbReference>
<name>A0A7W7ZHE5_9BACT</name>
<feature type="chain" id="PRO_5031322710" evidence="1">
    <location>
        <begin position="28"/>
        <end position="142"/>
    </location>
</feature>
<evidence type="ECO:0000256" key="1">
    <source>
        <dbReference type="SAM" id="SignalP"/>
    </source>
</evidence>
<evidence type="ECO:0000313" key="3">
    <source>
        <dbReference type="Proteomes" id="UP000540989"/>
    </source>
</evidence>
<dbReference type="EMBL" id="JACHIP010000007">
    <property type="protein sequence ID" value="MBB5059773.1"/>
    <property type="molecule type" value="Genomic_DNA"/>
</dbReference>
<dbReference type="AlphaFoldDB" id="A0A7W7ZHE5"/>
<dbReference type="RefSeq" id="WP_184221603.1">
    <property type="nucleotide sequence ID" value="NZ_JACHIP010000007.1"/>
</dbReference>
<keyword evidence="3" id="KW-1185">Reference proteome</keyword>
<proteinExistence type="predicted"/>
<feature type="signal peptide" evidence="1">
    <location>
        <begin position="1"/>
        <end position="27"/>
    </location>
</feature>
<accession>A0A7W7ZHE5</accession>
<organism evidence="2 3">
    <name type="scientific">Granulicella aggregans</name>
    <dbReference type="NCBI Taxonomy" id="474949"/>
    <lineage>
        <taxon>Bacteria</taxon>
        <taxon>Pseudomonadati</taxon>
        <taxon>Acidobacteriota</taxon>
        <taxon>Terriglobia</taxon>
        <taxon>Terriglobales</taxon>
        <taxon>Acidobacteriaceae</taxon>
        <taxon>Granulicella</taxon>
    </lineage>
</organism>
<sequence length="142" mass="15084">MKFSAALRTSALILGLAASTLATPSFAQTPAASTDTAASPWTTEQLLTSTVHDAWVLSGKDENKFFDMVKVLIEMSEQKRGIDLPDSVETGTRLGNNIKRLAKLDTDQLLYAVVDKAVMQAAHSKPVPAGTRSKAAAAPAQQ</sequence>
<protein>
    <submittedName>
        <fullName evidence="2">Uncharacterized protein</fullName>
    </submittedName>
</protein>
<comment type="caution">
    <text evidence="2">The sequence shown here is derived from an EMBL/GenBank/DDBJ whole genome shotgun (WGS) entry which is preliminary data.</text>
</comment>
<evidence type="ECO:0000313" key="2">
    <source>
        <dbReference type="EMBL" id="MBB5059773.1"/>
    </source>
</evidence>
<keyword evidence="1" id="KW-0732">Signal</keyword>
<reference evidence="2 3" key="1">
    <citation type="submission" date="2020-08" db="EMBL/GenBank/DDBJ databases">
        <title>Genomic Encyclopedia of Type Strains, Phase IV (KMG-V): Genome sequencing to study the core and pangenomes of soil and plant-associated prokaryotes.</title>
        <authorList>
            <person name="Whitman W."/>
        </authorList>
    </citation>
    <scope>NUCLEOTIDE SEQUENCE [LARGE SCALE GENOMIC DNA]</scope>
    <source>
        <strain evidence="2 3">M8UP14</strain>
    </source>
</reference>